<dbReference type="AlphaFoldDB" id="A0AAN7WDG5"/>
<comment type="caution">
    <text evidence="1">The sequence shown here is derived from an EMBL/GenBank/DDBJ whole genome shotgun (WGS) entry which is preliminary data.</text>
</comment>
<sequence>MAECIVLDVVKPALRQLAISCFEHRWGADDKAYERVMTKFLSVDTRHVVENHHAIADWAECAVFGGVLLAGEGEVELIVQHIYCAAFEVLWEHVAQMDWKHPPANILPFTYSGPYHERIMSFPQLPDSTAALASSDFLTPLSPSARLGLIPIGLPTFNISAKMDLDHARAIIKRAEELEHLSSTDRPDVTTNQQQRSCVRVGSGIDPGLVAFARATIAQEGRE</sequence>
<dbReference type="EMBL" id="JAVRQU010000005">
    <property type="protein sequence ID" value="KAK5703198.1"/>
    <property type="molecule type" value="Genomic_DNA"/>
</dbReference>
<name>A0AAN7WDG5_9PEZI</name>
<evidence type="ECO:0000313" key="2">
    <source>
        <dbReference type="Proteomes" id="UP001310594"/>
    </source>
</evidence>
<accession>A0AAN7WDG5</accession>
<protein>
    <submittedName>
        <fullName evidence="1">Uncharacterized protein</fullName>
    </submittedName>
</protein>
<evidence type="ECO:0000313" key="1">
    <source>
        <dbReference type="EMBL" id="KAK5703198.1"/>
    </source>
</evidence>
<dbReference type="Proteomes" id="UP001310594">
    <property type="component" value="Unassembled WGS sequence"/>
</dbReference>
<organism evidence="1 2">
    <name type="scientific">Elasticomyces elasticus</name>
    <dbReference type="NCBI Taxonomy" id="574655"/>
    <lineage>
        <taxon>Eukaryota</taxon>
        <taxon>Fungi</taxon>
        <taxon>Dikarya</taxon>
        <taxon>Ascomycota</taxon>
        <taxon>Pezizomycotina</taxon>
        <taxon>Dothideomycetes</taxon>
        <taxon>Dothideomycetidae</taxon>
        <taxon>Mycosphaerellales</taxon>
        <taxon>Teratosphaeriaceae</taxon>
        <taxon>Elasticomyces</taxon>
    </lineage>
</organism>
<reference evidence="1" key="1">
    <citation type="submission" date="2023-08" db="EMBL/GenBank/DDBJ databases">
        <title>Black Yeasts Isolated from many extreme environments.</title>
        <authorList>
            <person name="Coleine C."/>
            <person name="Stajich J.E."/>
            <person name="Selbmann L."/>
        </authorList>
    </citation>
    <scope>NUCLEOTIDE SEQUENCE</scope>
    <source>
        <strain evidence="1">CCFEE 5810</strain>
    </source>
</reference>
<gene>
    <name evidence="1" type="ORF">LTR97_004147</name>
</gene>
<proteinExistence type="predicted"/>